<feature type="transmembrane region" description="Helical" evidence="1">
    <location>
        <begin position="12"/>
        <end position="30"/>
    </location>
</feature>
<gene>
    <name evidence="2" type="ORF">B0H50_11917</name>
</gene>
<dbReference type="SUPFAM" id="SSF54523">
    <property type="entry name" value="Pili subunits"/>
    <property type="match status" value="1"/>
</dbReference>
<organism evidence="2 3">
    <name type="scientific">Hallerella porci</name>
    <dbReference type="NCBI Taxonomy" id="1945871"/>
    <lineage>
        <taxon>Bacteria</taxon>
        <taxon>Pseudomonadati</taxon>
        <taxon>Fibrobacterota</taxon>
        <taxon>Fibrobacteria</taxon>
        <taxon>Fibrobacterales</taxon>
        <taxon>Fibrobacteraceae</taxon>
        <taxon>Hallerella</taxon>
    </lineage>
</organism>
<keyword evidence="1" id="KW-1133">Transmembrane helix</keyword>
<accession>A0ABX5LNK5</accession>
<keyword evidence="1" id="KW-0812">Transmembrane</keyword>
<name>A0ABX5LNK5_9BACT</name>
<reference evidence="2 3" key="1">
    <citation type="submission" date="2018-05" db="EMBL/GenBank/DDBJ databases">
        <title>Animal gut microbial communities from fecal samples from Wisconsin, USA.</title>
        <authorList>
            <person name="Neumann A."/>
        </authorList>
    </citation>
    <scope>NUCLEOTIDE SEQUENCE [LARGE SCALE GENOMIC DNA]</scope>
    <source>
        <strain evidence="2 3">UWS4</strain>
    </source>
</reference>
<dbReference type="Pfam" id="PF07963">
    <property type="entry name" value="N_methyl"/>
    <property type="match status" value="1"/>
</dbReference>
<dbReference type="NCBIfam" id="TIGR02532">
    <property type="entry name" value="IV_pilin_GFxxxE"/>
    <property type="match status" value="1"/>
</dbReference>
<proteinExistence type="predicted"/>
<dbReference type="InterPro" id="IPR045584">
    <property type="entry name" value="Pilin-like"/>
</dbReference>
<evidence type="ECO:0000313" key="2">
    <source>
        <dbReference type="EMBL" id="PWK95153.1"/>
    </source>
</evidence>
<keyword evidence="1" id="KW-0472">Membrane</keyword>
<dbReference type="Proteomes" id="UP000245523">
    <property type="component" value="Unassembled WGS sequence"/>
</dbReference>
<sequence>MNKKGFTLIELVVYMAMIGIVVLIAGQAFSDSTKFRVRSQNMLKASQEAENVGILFKNDVSQMGAKSSLEETVAGDDDEFSDSHKAILFMNPNVATETMRDSSSYRISPQNPAVGQNLDSLIFRKIRYQDNGKFGAVEEVYWVLFNGVLKRSCKILEKASGVEDAPCAAAGSDHDAVDDLMVEMATNVKKFQVLAAIPSIRSDASGVENQDEQLFPTRGTQAFRMVPRYGENNFNYFNAKNTDSNSVLLSGFTSNFDLKTNTPNENGKLVNQAFAFLKNDASENWAALCAESGNYFSFGKGMEYEISFEMPYPSHDNDKSRLFVPGRDHMAVGFRDVNGNRPDEIDDFLFYPPATSAAGVVPRKMRFTVKDSVKNVCLAFTFASYSPEAFNGTVTIENLRLLQIASSYYQFDENKPYVESSDKQNVKALKLILQVKRGGVSENDAGETGEVSLVVPVPSNGPRN</sequence>
<comment type="caution">
    <text evidence="2">The sequence shown here is derived from an EMBL/GenBank/DDBJ whole genome shotgun (WGS) entry which is preliminary data.</text>
</comment>
<dbReference type="RefSeq" id="WP_109587588.1">
    <property type="nucleotide sequence ID" value="NZ_QGHD01000019.1"/>
</dbReference>
<keyword evidence="3" id="KW-1185">Reference proteome</keyword>
<protein>
    <submittedName>
        <fullName evidence="2">Prepilin-type N-terminal cleavage/methylation domain-containing protein</fullName>
    </submittedName>
</protein>
<evidence type="ECO:0000256" key="1">
    <source>
        <dbReference type="SAM" id="Phobius"/>
    </source>
</evidence>
<dbReference type="EMBL" id="QGHD01000019">
    <property type="protein sequence ID" value="PWK95153.1"/>
    <property type="molecule type" value="Genomic_DNA"/>
</dbReference>
<evidence type="ECO:0000313" key="3">
    <source>
        <dbReference type="Proteomes" id="UP000245523"/>
    </source>
</evidence>
<dbReference type="InterPro" id="IPR012902">
    <property type="entry name" value="N_methyl_site"/>
</dbReference>